<name>A0A9Q1KNH2_9CARY</name>
<reference evidence="2" key="1">
    <citation type="submission" date="2022-04" db="EMBL/GenBank/DDBJ databases">
        <title>Carnegiea gigantea Genome sequencing and assembly v2.</title>
        <authorList>
            <person name="Copetti D."/>
            <person name="Sanderson M.J."/>
            <person name="Burquez A."/>
            <person name="Wojciechowski M.F."/>
        </authorList>
    </citation>
    <scope>NUCLEOTIDE SEQUENCE</scope>
    <source>
        <strain evidence="2">SGP5-SGP5p</strain>
        <tissue evidence="2">Aerial part</tissue>
    </source>
</reference>
<keyword evidence="3" id="KW-1185">Reference proteome</keyword>
<dbReference type="Proteomes" id="UP001153076">
    <property type="component" value="Unassembled WGS sequence"/>
</dbReference>
<evidence type="ECO:0000313" key="3">
    <source>
        <dbReference type="Proteomes" id="UP001153076"/>
    </source>
</evidence>
<dbReference type="AlphaFoldDB" id="A0A9Q1KNH2"/>
<evidence type="ECO:0000256" key="1">
    <source>
        <dbReference type="SAM" id="MobiDB-lite"/>
    </source>
</evidence>
<organism evidence="2 3">
    <name type="scientific">Carnegiea gigantea</name>
    <dbReference type="NCBI Taxonomy" id="171969"/>
    <lineage>
        <taxon>Eukaryota</taxon>
        <taxon>Viridiplantae</taxon>
        <taxon>Streptophyta</taxon>
        <taxon>Embryophyta</taxon>
        <taxon>Tracheophyta</taxon>
        <taxon>Spermatophyta</taxon>
        <taxon>Magnoliopsida</taxon>
        <taxon>eudicotyledons</taxon>
        <taxon>Gunneridae</taxon>
        <taxon>Pentapetalae</taxon>
        <taxon>Caryophyllales</taxon>
        <taxon>Cactineae</taxon>
        <taxon>Cactaceae</taxon>
        <taxon>Cactoideae</taxon>
        <taxon>Echinocereeae</taxon>
        <taxon>Carnegiea</taxon>
    </lineage>
</organism>
<sequence>MRSFILNLRIRDGWLGLEPCLRQPSSPRPPSRRHLRRLHRRRQRLHVEPTLSHPSCNVIVSTLPHVTDTRISSSPATIVSIAVVTVSIAKANEEDLNMVVEVCKSLKKKLTISGEEEVSKLKDLESFVGCNLPKKVEIHPPKQSTTKGSGKRIKGGKEEAMEQKRKHPRHCTSCGQYAYHDRRNCPAKDQNNVFQ</sequence>
<dbReference type="EMBL" id="JAKOGI010000066">
    <property type="protein sequence ID" value="KAJ8445971.1"/>
    <property type="molecule type" value="Genomic_DNA"/>
</dbReference>
<evidence type="ECO:0000313" key="2">
    <source>
        <dbReference type="EMBL" id="KAJ8445971.1"/>
    </source>
</evidence>
<proteinExistence type="predicted"/>
<protein>
    <submittedName>
        <fullName evidence="2">Uncharacterized protein</fullName>
    </submittedName>
</protein>
<feature type="region of interest" description="Disordered" evidence="1">
    <location>
        <begin position="138"/>
        <end position="171"/>
    </location>
</feature>
<accession>A0A9Q1KNH2</accession>
<gene>
    <name evidence="2" type="ORF">Cgig2_001289</name>
</gene>
<comment type="caution">
    <text evidence="2">The sequence shown here is derived from an EMBL/GenBank/DDBJ whole genome shotgun (WGS) entry which is preliminary data.</text>
</comment>